<organism evidence="1 2">
    <name type="scientific">Yoonia maricola</name>
    <dbReference type="NCBI Taxonomy" id="420999"/>
    <lineage>
        <taxon>Bacteria</taxon>
        <taxon>Pseudomonadati</taxon>
        <taxon>Pseudomonadota</taxon>
        <taxon>Alphaproteobacteria</taxon>
        <taxon>Rhodobacterales</taxon>
        <taxon>Paracoccaceae</taxon>
        <taxon>Yoonia</taxon>
    </lineage>
</organism>
<dbReference type="RefSeq" id="WP_168769238.1">
    <property type="nucleotide sequence ID" value="NZ_PGTY01000005.1"/>
</dbReference>
<sequence length="883" mass="89443">DQLTNQETFNVGAVLNADGNAINNTGAGTQFTVGLGGSIINGGALTNDDGASFTIDAGQSATFSGVTNSDTNTTLTVNGTLDVTGAAPLDNNVGATLTVGADGDVNSDVDNTGIVALNGGDIDALDNNGNGSVTSNGTSTINGTLTNEGTVNVATSTLTVTASVTNEDDGQLTIGDLATLDASSVQNQSGGTLSLNGTLNGTFVNQSGGVVNTGSAASSATNGMTNAGTLNVLNGNTFTSAVTNTGSAVVNGTLVGDLTNNGGDVSLSDAAGQITGALTSSGGTVDVGGGETLTVTALTSITGGSLDNAGTFSGDLTVGPAGTLTSTGGSIFNTTAAAGLINNGSSNFAVNGTVNGNVTTSTGTTNLNGTLNGNLFHNSGVTNFDADVGAAVGQGVINIGNGTVNMDNGATVNGIVQTGGTLSAQDGATGDVINVTGDAVLNGTYAIDIDLTEGQPASADVLAVSGDLSGSIVIDLNEVSGDTRQETPFDLITYGGTSSLVVDGWTPAPAFSPYDYFIADNDAGAIQLESTISTGISGLAASVGLIQTIGNAIVNRPTSPYVSDLATDFGDDPCGPGGWTRFATGSAEASGRFTDEFTDTTGSSPLTLDYQSLQLGSDLVCFDDRFMGDDMSFGAILGVNTGSARNEINRLDSERNTTGEILSVTTTDFEQTYAGAYLTASRGRMFADLQVRFEQTDYTADNNGEGSNDIGVDNEEFTTTGTTFSGSAGYSWNIPQIESLNFIGSFGLSYSEYETDVINAGDSTIQINDATQELGFLSGTVSHLSILPDNISFMNYFATATLYQDFAPEPTALFTSDGEETPITLSNIESYGELSLGLNYVRLLDPAGRATVPRQFNAAVRVDGRQAEDLDSWGITGQMRIQF</sequence>
<dbReference type="InterPro" id="IPR036709">
    <property type="entry name" value="Autotransporte_beta_dom_sf"/>
</dbReference>
<dbReference type="EMBL" id="PGTY01000005">
    <property type="protein sequence ID" value="PJI84361.1"/>
    <property type="molecule type" value="Genomic_DNA"/>
</dbReference>
<keyword evidence="2" id="KW-1185">Reference proteome</keyword>
<evidence type="ECO:0000313" key="2">
    <source>
        <dbReference type="Proteomes" id="UP000228531"/>
    </source>
</evidence>
<feature type="non-terminal residue" evidence="1">
    <location>
        <position position="1"/>
    </location>
</feature>
<accession>A0A2M8W0A5</accession>
<comment type="caution">
    <text evidence="1">The sequence shown here is derived from an EMBL/GenBank/DDBJ whole genome shotgun (WGS) entry which is preliminary data.</text>
</comment>
<evidence type="ECO:0008006" key="3">
    <source>
        <dbReference type="Google" id="ProtNLM"/>
    </source>
</evidence>
<evidence type="ECO:0000313" key="1">
    <source>
        <dbReference type="EMBL" id="PJI84361.1"/>
    </source>
</evidence>
<protein>
    <recommendedName>
        <fullName evidence="3">Autotransporter domain-containing protein</fullName>
    </recommendedName>
</protein>
<name>A0A2M8W0A5_9RHOB</name>
<proteinExistence type="predicted"/>
<dbReference type="Proteomes" id="UP000228531">
    <property type="component" value="Unassembled WGS sequence"/>
</dbReference>
<reference evidence="1 2" key="1">
    <citation type="submission" date="2017-11" db="EMBL/GenBank/DDBJ databases">
        <title>Genomic Encyclopedia of Archaeal and Bacterial Type Strains, Phase II (KMG-II): From Individual Species to Whole Genera.</title>
        <authorList>
            <person name="Goeker M."/>
        </authorList>
    </citation>
    <scope>NUCLEOTIDE SEQUENCE [LARGE SCALE GENOMIC DNA]</scope>
    <source>
        <strain evidence="1 2">DSM 29128</strain>
    </source>
</reference>
<gene>
    <name evidence="1" type="ORF">BC777_3903</name>
</gene>
<dbReference type="AlphaFoldDB" id="A0A2M8W0A5"/>
<dbReference type="SUPFAM" id="SSF103515">
    <property type="entry name" value="Autotransporter"/>
    <property type="match status" value="1"/>
</dbReference>